<keyword evidence="4" id="KW-1185">Reference proteome</keyword>
<dbReference type="EMBL" id="JAACJM010000139">
    <property type="protein sequence ID" value="KAF5343487.1"/>
    <property type="molecule type" value="Genomic_DNA"/>
</dbReference>
<accession>A0A8H5CKJ8</accession>
<dbReference type="PANTHER" id="PTHR48107">
    <property type="entry name" value="NADPH-DEPENDENT ALDEHYDE REDUCTASE-LIKE PROTEIN, CHLOROPLASTIC-RELATED"/>
    <property type="match status" value="1"/>
</dbReference>
<dbReference type="SUPFAM" id="SSF51735">
    <property type="entry name" value="NAD(P)-binding Rossmann-fold domains"/>
    <property type="match status" value="1"/>
</dbReference>
<protein>
    <submittedName>
        <fullName evidence="3">Uncharacterized protein</fullName>
    </submittedName>
</protein>
<comment type="caution">
    <text evidence="3">The sequence shown here is derived from an EMBL/GenBank/DDBJ whole genome shotgun (WGS) entry which is preliminary data.</text>
</comment>
<keyword evidence="2" id="KW-0560">Oxidoreductase</keyword>
<evidence type="ECO:0000313" key="3">
    <source>
        <dbReference type="EMBL" id="KAF5343487.1"/>
    </source>
</evidence>
<evidence type="ECO:0000313" key="4">
    <source>
        <dbReference type="Proteomes" id="UP000559256"/>
    </source>
</evidence>
<dbReference type="Gene3D" id="3.40.50.720">
    <property type="entry name" value="NAD(P)-binding Rossmann-like Domain"/>
    <property type="match status" value="1"/>
</dbReference>
<dbReference type="PANTHER" id="PTHR48107:SF7">
    <property type="entry name" value="RE15974P"/>
    <property type="match status" value="1"/>
</dbReference>
<gene>
    <name evidence="3" type="ORF">D9758_015646</name>
</gene>
<sequence>MPSLQLTFAEPQSHPSRLLVVSGPFTGRLSKDNFLFPSLSTFCHQGHQYRRHHTPPPLLEILTFQLMVGRDRMAPMGGVIGRNAGGDIKVKSQTWLEVNPMFSLVGKLAVVTSSSCRIGAAIALRLAEEGATVAVNYANSSFVSEKKKIVSTIIAQGKGDDIAIKANVSTPKAQYSSSTNQ</sequence>
<reference evidence="3 4" key="1">
    <citation type="journal article" date="2020" name="ISME J.">
        <title>Uncovering the hidden diversity of litter-decomposition mechanisms in mushroom-forming fungi.</title>
        <authorList>
            <person name="Floudas D."/>
            <person name="Bentzer J."/>
            <person name="Ahren D."/>
            <person name="Johansson T."/>
            <person name="Persson P."/>
            <person name="Tunlid A."/>
        </authorList>
    </citation>
    <scope>NUCLEOTIDE SEQUENCE [LARGE SCALE GENOMIC DNA]</scope>
    <source>
        <strain evidence="3 4">CBS 291.85</strain>
    </source>
</reference>
<evidence type="ECO:0000256" key="1">
    <source>
        <dbReference type="ARBA" id="ARBA00006484"/>
    </source>
</evidence>
<dbReference type="AlphaFoldDB" id="A0A8H5CKJ8"/>
<organism evidence="3 4">
    <name type="scientific">Tetrapyrgos nigripes</name>
    <dbReference type="NCBI Taxonomy" id="182062"/>
    <lineage>
        <taxon>Eukaryota</taxon>
        <taxon>Fungi</taxon>
        <taxon>Dikarya</taxon>
        <taxon>Basidiomycota</taxon>
        <taxon>Agaricomycotina</taxon>
        <taxon>Agaricomycetes</taxon>
        <taxon>Agaricomycetidae</taxon>
        <taxon>Agaricales</taxon>
        <taxon>Marasmiineae</taxon>
        <taxon>Marasmiaceae</taxon>
        <taxon>Tetrapyrgos</taxon>
    </lineage>
</organism>
<dbReference type="OrthoDB" id="5327538at2759"/>
<dbReference type="Proteomes" id="UP000559256">
    <property type="component" value="Unassembled WGS sequence"/>
</dbReference>
<evidence type="ECO:0000256" key="2">
    <source>
        <dbReference type="ARBA" id="ARBA00023002"/>
    </source>
</evidence>
<dbReference type="InterPro" id="IPR036291">
    <property type="entry name" value="NAD(P)-bd_dom_sf"/>
</dbReference>
<proteinExistence type="inferred from homology"/>
<name>A0A8H5CKJ8_9AGAR</name>
<comment type="similarity">
    <text evidence="1">Belongs to the short-chain dehydrogenases/reductases (SDR) family.</text>
</comment>
<dbReference type="GO" id="GO:0016614">
    <property type="term" value="F:oxidoreductase activity, acting on CH-OH group of donors"/>
    <property type="evidence" value="ECO:0007669"/>
    <property type="project" value="UniProtKB-ARBA"/>
</dbReference>